<feature type="domain" description="Testis expressed sequence 15" evidence="3">
    <location>
        <begin position="1920"/>
        <end position="2155"/>
    </location>
</feature>
<feature type="region of interest" description="Disordered" evidence="1">
    <location>
        <begin position="1514"/>
        <end position="1533"/>
    </location>
</feature>
<dbReference type="SUPFAM" id="SSF56399">
    <property type="entry name" value="ADP-ribosylation"/>
    <property type="match status" value="1"/>
</dbReference>
<dbReference type="InterPro" id="IPR026616">
    <property type="entry name" value="TEX15"/>
</dbReference>
<evidence type="ECO:0000313" key="5">
    <source>
        <dbReference type="Proteomes" id="UP000664940"/>
    </source>
</evidence>
<dbReference type="GO" id="GO:0005634">
    <property type="term" value="C:nucleus"/>
    <property type="evidence" value="ECO:0007669"/>
    <property type="project" value="TreeGrafter"/>
</dbReference>
<dbReference type="InterPro" id="IPR022188">
    <property type="entry name" value="TASOR_DUF3715"/>
</dbReference>
<evidence type="ECO:0000259" key="2">
    <source>
        <dbReference type="Pfam" id="PF12509"/>
    </source>
</evidence>
<dbReference type="PANTHER" id="PTHR22380">
    <property type="entry name" value="TESTIS-EXPRESSED PROTEIN 15"/>
    <property type="match status" value="1"/>
</dbReference>
<organism evidence="4 5">
    <name type="scientific">Phyllostomus discolor</name>
    <name type="common">pale spear-nosed bat</name>
    <dbReference type="NCBI Taxonomy" id="89673"/>
    <lineage>
        <taxon>Eukaryota</taxon>
        <taxon>Metazoa</taxon>
        <taxon>Chordata</taxon>
        <taxon>Craniata</taxon>
        <taxon>Vertebrata</taxon>
        <taxon>Euteleostomi</taxon>
        <taxon>Mammalia</taxon>
        <taxon>Eutheria</taxon>
        <taxon>Laurasiatheria</taxon>
        <taxon>Chiroptera</taxon>
        <taxon>Yangochiroptera</taxon>
        <taxon>Phyllostomidae</taxon>
        <taxon>Phyllostominae</taxon>
        <taxon>Phyllostomus</taxon>
    </lineage>
</organism>
<dbReference type="GO" id="GO:0007140">
    <property type="term" value="P:male meiotic nuclear division"/>
    <property type="evidence" value="ECO:0007669"/>
    <property type="project" value="InterPro"/>
</dbReference>
<feature type="compositionally biased region" description="Basic and acidic residues" evidence="1">
    <location>
        <begin position="1292"/>
        <end position="1302"/>
    </location>
</feature>
<dbReference type="Pfam" id="PF12509">
    <property type="entry name" value="DUF3715"/>
    <property type="match status" value="1"/>
</dbReference>
<feature type="compositionally biased region" description="Polar residues" evidence="1">
    <location>
        <begin position="2947"/>
        <end position="2957"/>
    </location>
</feature>
<dbReference type="InterPro" id="IPR032765">
    <property type="entry name" value="TEX15_dom"/>
</dbReference>
<sequence length="3176" mass="360615">MLDTKNMDMKKIAKHKTLRKMNSTSEPLLITGVEDHSLKKFTIPKIRRTSRKVYLSPCFTNTREYSFIHDTLNQCRLDVSCDLQSSWQFGDTKLIHNEDLEKNFTSKRSEMRENGRHGRELEEHFCFLALPQSDVAEIYYNGISSKASTLKILGNPLLGIYIFRHVDVALNYAHSRSINVESIIVFKVLFGKVKKIQPSVDKNKVSLDPSPNFDCHMSRNTPSPKDTIELQAYNSAAYFYEYDVFSTPVDKPRQCLPYAIVTVKFIGQKVGNGHLMTSLRFLSTGFPKRAERTCCLNNCTVAKRIGKGKDATIIFEHFRKPIDPFVQENCSCSALSSEINSSNSNTANSYENVQNGDISVIETHSGQMKHNLTQCKDTSQVQADDSGLSFISSDTKENVNGDLLNLTHLKNPATFHNNIGSSTVITSKFIKDPRLRREESVEKHSNITGLNNILPFKKSLDFVNSGINLTMPTNSAFSSKVMPGDDAILTNCSDASCFKISFDDSQAQAHNMGSQDCDYYATPNKITMAGQCQDQDNFSFPMCLSNGVPEVKNQKHSAEKTQRSQQRSNVPLLIEQNSEPHNSYESVNTCTKGYNNHISQESESSNLKTTCQTNYQMSAVFQFQKEESIHEYIQNIGKVRNFTGLEDGSKHVAKQNLWGKVDNYCTNETKISPTDNSISLHQEYKEDESLNYLGGECDQRLIPQELKISKSSIPTTNYELGYLPLELQNNLTPRVESLSQKHPQHCLENEDDIHSNFAISQKLMELKLERTNQNCVSIITDAFQEAKDISRVKDLPMNLVILSHDIKTAYDNSNCSMAREHTCINRKNKNDPMLLETIQRDFGTSQVDNKGQGHTLFCNAQLNNDIYLTVSFEEQRDDKENQNEAKGKDIVSSTENNIENICGNERQGFHTNKSFIIDERWENKNYDNVENLNSEEFTTFNLPQGEKYVSKETTLLETEDTLTAIKQKDTRNTVRSVKHPNICKISGSSEHLASNAILQIDDTVVPTLETNEDHQRHKFKQTCSESPDLGFVKCKVSDYEMNMDKNKSHNSFHKPVGDNVVLQSIELESEIEVVSEECDDAFPSQQDTHSHENALYEEFGAIYEELKSRIDWESLVGSNNGEKEVLRSTTRMEHSDQHYSDYASTQKNKAELFNPILLPDLQITITNTLTPGISSTFKSFSLKDSICKYMTEATKPEISEEEGKVPGLEMYSQCCENSRYSFADEFGNIKQESGIVSESGISLSFDFSDNIHMNHMSKEQSSGPPPSEPPSVTINNESRCSLTNSKTVCSDTRSKRDTESRISKRKLRTPVRDQSLLHHELSEKKRRLTNRDSSECFSSLSEGRIKTFSQSEKHIRSVLDILNSEVSLCKSKCLSKKLDSALLYLKKAHRRVNTSLELIAKVGETRKGPLPKSYEIICNNFWEICDLQGYGSVSERRYYSTKHFFPKRKYDKSGEKRALGFEINKSLTHVSKCQFDRTSEEKTRESFSKKNVANSVSRSHSTIHMGEFCDQEYPESQLTPGSTSQSTSQSTHNNIYMKNPESLELQPFSGKMGCLFFPDCPDKKLTKKEHQVDIKSLSNINKYEKPENHLAHNNEDTVIESAEAAEVINKTNSVSLSCIKENNVSFNSDENYDATCIAHTKVKTDIVISVLESDVKHFLNVDNYKPDNLISPGYKRNLEVSFLEKWTSPSKNATPGTITRNVHLDPLPQTLITSKKCNTLPQLAAAPVTDNERESKKTYLDEQRAFAVDSFSTCTNVPHCQQECSRKKLLKTEQWYPSSCVHTDRNETHVIENSELDLIPVTEESKSYRENTMKRLFLSDSSLLLKDDIKGSSKKCTSKKNILDRKMWKIKQTEKAKDSVHKKSMTKRSTVKNEYRNQKHKTVADDAYISEKTIKNNLIDSHRSIKNTEAISLNNTVSNQLNDRKKEGQVKVSVDSQSDSTLHSELACNSKPDILGVNHMPFLRAHSETSKVSTPQKNPTSCMNKLKETHCSADHSGLTARLAQILRRADEASSLQKLQEEAKVCQSILPLFVEAFEKKQECSLEQILISRELLVEKNLWNNCKHKLKPCAVDSLVELQMMMETIQFIENKKRLLGGEPTFRSLLWYDETLYSELLGRPRGFQQQSNFYPAFQGRLKYNAFCELQNYHDQLIELLGDTKKENNSYYAFLKCKRQIKECEAILRHCSDCFDFTLSVPFTCGVNFGDSLGDLETLRKSTLKLISMYGDSPKVDSYPGKRDHLWIIIEMISSKVNFIKSSEAVGINISLFGLEHIFFDAAKSLVWKEKKQSFSKKYSGQKNKGTLLKMNQHSFSKLQEIYDTLSKDLSSEQISNIGFEENTMMTSKKSDDLLNKAKINIDNCRLNSTSISHPDICCISEILDQAKFADLKKLQELTLRCTDHLEVLKKCFQMLQEDNRDDIFITEENVLDVIENHNCEAIILKPAATETYIEIAMLSETVHFLKNSMAKKLDKQRFRGMLWFDMSLLPELVHCQEKMASFSFLKDNSTDHLWKVIETAISELKKDLDITYKYNEAVNCSYALHLFSRELEELSEIKKLLKKSKYSISTYIDFVPCIASINYGSTMTQLEYNYNQFSTLLKNLLAASRKDLGKMAHTVKVMKTIEHMKIICAKNAELTLSFILCQMLHNRENTFQVKRDEKMNVHVKPRRNINKSSTCMTVPSISERVIKNVSNSSRKRRITVDKCQDSPEQDKNTTVSSCKKQKVNEKGVTKINREKAVFKHPRTTRSHPENESEIGPSSSGNLKRNYGSPKKVEMQRSLPVSPLPLKNLKDTCVLKSEGKIDLTNISSNTSEEFTGHQEKVNSMKKRNVNFSTAETKSDKKDCSSFAFCDQKSVHGTFSKDHETPSQKKLLNNSPDPSDIKSGTDATFLSNALVPSKPIFCLVSDIHANLEMNGTVFELQDNEIVNSSVKNSTGTKSPEPIFIQNKIPLQQISETQPAKTESKEKYVKDTLNPSTVPVETSENMTLNVNQTAEQKNNKNSSSEQKKNKNSKLLTHNAATHWNELPQAACTPIYNSSEHSFGTLSPSCAWYVYHYSSSNGSFITQTYQGITSFEVQPPSEILTAVPSTVQNVHSNLLLSQYFGYFPGEPRAYGLMPANRYFPSQMPVSSNVQQPAFSQCASYQLLPQAAYPYPPDLGVLPQVLWTYVPWQHQELFHLGR</sequence>
<feature type="region of interest" description="Disordered" evidence="1">
    <location>
        <begin position="1255"/>
        <end position="1327"/>
    </location>
</feature>
<protein>
    <submittedName>
        <fullName evidence="4">Testis expressed 15, meiosis and synapsis associated</fullName>
    </submittedName>
</protein>
<feature type="region of interest" description="Disordered" evidence="1">
    <location>
        <begin position="2688"/>
        <end position="2783"/>
    </location>
</feature>
<dbReference type="EMBL" id="JABVXQ010000012">
    <property type="protein sequence ID" value="KAF6085020.1"/>
    <property type="molecule type" value="Genomic_DNA"/>
</dbReference>
<accession>A0A833YZD1</accession>
<feature type="compositionally biased region" description="Basic and acidic residues" evidence="1">
    <location>
        <begin position="2721"/>
        <end position="2736"/>
    </location>
</feature>
<evidence type="ECO:0000259" key="3">
    <source>
        <dbReference type="Pfam" id="PF15326"/>
    </source>
</evidence>
<evidence type="ECO:0000256" key="1">
    <source>
        <dbReference type="SAM" id="MobiDB-lite"/>
    </source>
</evidence>
<reference evidence="4 5" key="1">
    <citation type="journal article" date="2020" name="Nature">
        <title>Six reference-quality genomes reveal evolution of bat adaptations.</title>
        <authorList>
            <person name="Jebb D."/>
            <person name="Huang Z."/>
            <person name="Pippel M."/>
            <person name="Hughes G.M."/>
            <person name="Lavrichenko K."/>
            <person name="Devanna P."/>
            <person name="Winkler S."/>
            <person name="Jermiin L.S."/>
            <person name="Skirmuntt E.C."/>
            <person name="Katzourakis A."/>
            <person name="Burkitt-Gray L."/>
            <person name="Ray D.A."/>
            <person name="Sullivan K.A.M."/>
            <person name="Roscito J.G."/>
            <person name="Kirilenko B.M."/>
            <person name="Davalos L.M."/>
            <person name="Corthals A.P."/>
            <person name="Power M.L."/>
            <person name="Jones G."/>
            <person name="Ransome R.D."/>
            <person name="Dechmann D.K.N."/>
            <person name="Locatelli A.G."/>
            <person name="Puechmaille S.J."/>
            <person name="Fedrigo O."/>
            <person name="Jarvis E.D."/>
            <person name="Hiller M."/>
            <person name="Vernes S.C."/>
            <person name="Myers E.W."/>
            <person name="Teeling E.C."/>
        </authorList>
    </citation>
    <scope>NUCLEOTIDE SEQUENCE [LARGE SCALE GENOMIC DNA]</scope>
    <source>
        <strain evidence="4">Bat1K_MPI-CBG_1</strain>
    </source>
</reference>
<name>A0A833YZD1_9CHIR</name>
<feature type="compositionally biased region" description="Basic and acidic residues" evidence="1">
    <location>
        <begin position="2697"/>
        <end position="2710"/>
    </location>
</feature>
<dbReference type="Pfam" id="PF15326">
    <property type="entry name" value="TEX15"/>
    <property type="match status" value="2"/>
</dbReference>
<feature type="region of interest" description="Disordered" evidence="1">
    <location>
        <begin position="2855"/>
        <end position="2877"/>
    </location>
</feature>
<dbReference type="GO" id="GO:0010569">
    <property type="term" value="P:regulation of double-strand break repair via homologous recombination"/>
    <property type="evidence" value="ECO:0007669"/>
    <property type="project" value="InterPro"/>
</dbReference>
<dbReference type="PANTHER" id="PTHR22380:SF1">
    <property type="entry name" value="TESTIS-EXPRESSED PROTEIN 15"/>
    <property type="match status" value="1"/>
</dbReference>
<feature type="compositionally biased region" description="Low complexity" evidence="1">
    <location>
        <begin position="1516"/>
        <end position="1531"/>
    </location>
</feature>
<feature type="domain" description="Testis expressed sequence 15" evidence="3">
    <location>
        <begin position="2348"/>
        <end position="2489"/>
    </location>
</feature>
<dbReference type="GO" id="GO:0007130">
    <property type="term" value="P:synaptonemal complex assembly"/>
    <property type="evidence" value="ECO:0007669"/>
    <property type="project" value="TreeGrafter"/>
</dbReference>
<comment type="caution">
    <text evidence="4">The sequence shown here is derived from an EMBL/GenBank/DDBJ whole genome shotgun (WGS) entry which is preliminary data.</text>
</comment>
<dbReference type="Proteomes" id="UP000664940">
    <property type="component" value="Unassembled WGS sequence"/>
</dbReference>
<feature type="compositionally biased region" description="Basic and acidic residues" evidence="1">
    <location>
        <begin position="1315"/>
        <end position="1327"/>
    </location>
</feature>
<feature type="compositionally biased region" description="Polar residues" evidence="1">
    <location>
        <begin position="1272"/>
        <end position="1291"/>
    </location>
</feature>
<proteinExistence type="predicted"/>
<feature type="compositionally biased region" description="Polar residues" evidence="1">
    <location>
        <begin position="2969"/>
        <end position="2990"/>
    </location>
</feature>
<feature type="region of interest" description="Disordered" evidence="1">
    <location>
        <begin position="2947"/>
        <end position="3007"/>
    </location>
</feature>
<gene>
    <name evidence="4" type="ORF">HJG60_018764</name>
</gene>
<evidence type="ECO:0000313" key="4">
    <source>
        <dbReference type="EMBL" id="KAF6085020.1"/>
    </source>
</evidence>
<feature type="compositionally biased region" description="Low complexity" evidence="1">
    <location>
        <begin position="2991"/>
        <end position="3000"/>
    </location>
</feature>
<feature type="compositionally biased region" description="Polar residues" evidence="1">
    <location>
        <begin position="2865"/>
        <end position="2874"/>
    </location>
</feature>
<feature type="domain" description="TASOR pseudo-PARP" evidence="2">
    <location>
        <begin position="110"/>
        <end position="257"/>
    </location>
</feature>